<name>A0A810N059_9ACTN</name>
<reference evidence="2" key="1">
    <citation type="submission" date="2020-08" db="EMBL/GenBank/DDBJ databases">
        <title>Whole genome shotgun sequence of Polymorphospora rubra NBRC 101157.</title>
        <authorList>
            <person name="Komaki H."/>
            <person name="Tamura T."/>
        </authorList>
    </citation>
    <scope>NUCLEOTIDE SEQUENCE</scope>
    <source>
        <strain evidence="2">NBRC 101157</strain>
    </source>
</reference>
<evidence type="ECO:0000313" key="2">
    <source>
        <dbReference type="EMBL" id="BCJ66786.1"/>
    </source>
</evidence>
<dbReference type="KEGG" id="pry:Prubr_38070"/>
<dbReference type="AlphaFoldDB" id="A0A810N059"/>
<evidence type="ECO:0000313" key="3">
    <source>
        <dbReference type="Proteomes" id="UP000680866"/>
    </source>
</evidence>
<gene>
    <name evidence="2" type="ORF">Prubr_38070</name>
</gene>
<proteinExistence type="predicted"/>
<feature type="region of interest" description="Disordered" evidence="1">
    <location>
        <begin position="67"/>
        <end position="109"/>
    </location>
</feature>
<protein>
    <submittedName>
        <fullName evidence="2">Uncharacterized protein</fullName>
    </submittedName>
</protein>
<sequence length="127" mass="14257">MSSACRTTKPLIIGIKGGCHQRTTTRRAVPPRRAVSRPAVRRGAPRCVAVHRKIRVIREYFARHADDTPDVVPDHRDQGGDGRRDLWSCGKRAGPPVSGSRADMERPPAEGRGPLWWWWVRFRTAAG</sequence>
<feature type="compositionally biased region" description="Basic and acidic residues" evidence="1">
    <location>
        <begin position="67"/>
        <end position="86"/>
    </location>
</feature>
<dbReference type="EMBL" id="AP023359">
    <property type="protein sequence ID" value="BCJ66786.1"/>
    <property type="molecule type" value="Genomic_DNA"/>
</dbReference>
<dbReference type="Proteomes" id="UP000680866">
    <property type="component" value="Chromosome"/>
</dbReference>
<organism evidence="2 3">
    <name type="scientific">Polymorphospora rubra</name>
    <dbReference type="NCBI Taxonomy" id="338584"/>
    <lineage>
        <taxon>Bacteria</taxon>
        <taxon>Bacillati</taxon>
        <taxon>Actinomycetota</taxon>
        <taxon>Actinomycetes</taxon>
        <taxon>Micromonosporales</taxon>
        <taxon>Micromonosporaceae</taxon>
        <taxon>Polymorphospora</taxon>
    </lineage>
</organism>
<evidence type="ECO:0000256" key="1">
    <source>
        <dbReference type="SAM" id="MobiDB-lite"/>
    </source>
</evidence>
<keyword evidence="3" id="KW-1185">Reference proteome</keyword>
<accession>A0A810N059</accession>